<keyword evidence="3 6" id="KW-0812">Transmembrane</keyword>
<feature type="transmembrane region" description="Helical" evidence="6">
    <location>
        <begin position="213"/>
        <end position="236"/>
    </location>
</feature>
<evidence type="ECO:0000313" key="9">
    <source>
        <dbReference type="Proteomes" id="UP000064893"/>
    </source>
</evidence>
<feature type="domain" description="EamA" evidence="7">
    <location>
        <begin position="153"/>
        <end position="289"/>
    </location>
</feature>
<dbReference type="PATRIC" id="fig|1307839.3.peg.552"/>
<name>A0A0S2HVV1_9BACT</name>
<feature type="transmembrane region" description="Helical" evidence="6">
    <location>
        <begin position="248"/>
        <end position="265"/>
    </location>
</feature>
<evidence type="ECO:0000256" key="3">
    <source>
        <dbReference type="ARBA" id="ARBA00022692"/>
    </source>
</evidence>
<feature type="transmembrane region" description="Helical" evidence="6">
    <location>
        <begin position="37"/>
        <end position="57"/>
    </location>
</feature>
<keyword evidence="9" id="KW-1185">Reference proteome</keyword>
<dbReference type="KEGG" id="blq:L21SP5_00511"/>
<evidence type="ECO:0000256" key="1">
    <source>
        <dbReference type="ARBA" id="ARBA00004651"/>
    </source>
</evidence>
<proteinExistence type="predicted"/>
<evidence type="ECO:0000256" key="6">
    <source>
        <dbReference type="SAM" id="Phobius"/>
    </source>
</evidence>
<evidence type="ECO:0000256" key="4">
    <source>
        <dbReference type="ARBA" id="ARBA00022989"/>
    </source>
</evidence>
<feature type="transmembrane region" description="Helical" evidence="6">
    <location>
        <begin position="271"/>
        <end position="289"/>
    </location>
</feature>
<dbReference type="GO" id="GO:0005886">
    <property type="term" value="C:plasma membrane"/>
    <property type="evidence" value="ECO:0007669"/>
    <property type="project" value="UniProtKB-SubCell"/>
</dbReference>
<evidence type="ECO:0000313" key="8">
    <source>
        <dbReference type="EMBL" id="ALO14187.1"/>
    </source>
</evidence>
<dbReference type="Gene3D" id="1.10.3730.20">
    <property type="match status" value="1"/>
</dbReference>
<dbReference type="Proteomes" id="UP000064893">
    <property type="component" value="Chromosome"/>
</dbReference>
<dbReference type="OrthoDB" id="9805239at2"/>
<evidence type="ECO:0000259" key="7">
    <source>
        <dbReference type="Pfam" id="PF00892"/>
    </source>
</evidence>
<feature type="transmembrane region" description="Helical" evidence="6">
    <location>
        <begin position="152"/>
        <end position="172"/>
    </location>
</feature>
<keyword evidence="2" id="KW-1003">Cell membrane</keyword>
<reference evidence="8 9" key="1">
    <citation type="submission" date="2015-11" db="EMBL/GenBank/DDBJ databases">
        <title>Description and complete genome sequence of a novel strain predominating in hypersaline microbial mats and representing a new family of the Bacteriodetes phylum.</title>
        <authorList>
            <person name="Spring S."/>
            <person name="Bunk B."/>
            <person name="Sproer C."/>
            <person name="Klenk H.-P."/>
        </authorList>
    </citation>
    <scope>NUCLEOTIDE SEQUENCE [LARGE SCALE GENOMIC DNA]</scope>
    <source>
        <strain evidence="8 9">L21-Spi-D4</strain>
    </source>
</reference>
<dbReference type="PANTHER" id="PTHR32322">
    <property type="entry name" value="INNER MEMBRANE TRANSPORTER"/>
    <property type="match status" value="1"/>
</dbReference>
<dbReference type="SUPFAM" id="SSF103481">
    <property type="entry name" value="Multidrug resistance efflux transporter EmrE"/>
    <property type="match status" value="2"/>
</dbReference>
<dbReference type="InterPro" id="IPR037185">
    <property type="entry name" value="EmrE-like"/>
</dbReference>
<dbReference type="RefSeq" id="WP_057951761.1">
    <property type="nucleotide sequence ID" value="NZ_CP013118.1"/>
</dbReference>
<comment type="subcellular location">
    <subcellularLocation>
        <location evidence="1">Cell membrane</location>
        <topology evidence="1">Multi-pass membrane protein</topology>
    </subcellularLocation>
</comment>
<organism evidence="8 9">
    <name type="scientific">Salinivirga cyanobacteriivorans</name>
    <dbReference type="NCBI Taxonomy" id="1307839"/>
    <lineage>
        <taxon>Bacteria</taxon>
        <taxon>Pseudomonadati</taxon>
        <taxon>Bacteroidota</taxon>
        <taxon>Bacteroidia</taxon>
        <taxon>Bacteroidales</taxon>
        <taxon>Salinivirgaceae</taxon>
        <taxon>Salinivirga</taxon>
    </lineage>
</organism>
<evidence type="ECO:0000256" key="2">
    <source>
        <dbReference type="ARBA" id="ARBA00022475"/>
    </source>
</evidence>
<feature type="transmembrane region" description="Helical" evidence="6">
    <location>
        <begin position="125"/>
        <end position="146"/>
    </location>
</feature>
<dbReference type="PANTHER" id="PTHR32322:SF18">
    <property type="entry name" value="S-ADENOSYLMETHIONINE_S-ADENOSYLHOMOCYSTEINE TRANSPORTER"/>
    <property type="match status" value="1"/>
</dbReference>
<evidence type="ECO:0000256" key="5">
    <source>
        <dbReference type="ARBA" id="ARBA00023136"/>
    </source>
</evidence>
<keyword evidence="5 6" id="KW-0472">Membrane</keyword>
<feature type="transmembrane region" description="Helical" evidence="6">
    <location>
        <begin position="69"/>
        <end position="86"/>
    </location>
</feature>
<dbReference type="STRING" id="1307839.L21SP5_00511"/>
<feature type="domain" description="EamA" evidence="7">
    <location>
        <begin position="9"/>
        <end position="141"/>
    </location>
</feature>
<feature type="transmembrane region" description="Helical" evidence="6">
    <location>
        <begin position="184"/>
        <end position="201"/>
    </location>
</feature>
<feature type="transmembrane region" description="Helical" evidence="6">
    <location>
        <begin position="98"/>
        <end position="118"/>
    </location>
</feature>
<dbReference type="InterPro" id="IPR000620">
    <property type="entry name" value="EamA_dom"/>
</dbReference>
<dbReference type="InterPro" id="IPR050638">
    <property type="entry name" value="AA-Vitamin_Transporters"/>
</dbReference>
<keyword evidence="4 6" id="KW-1133">Transmembrane helix</keyword>
<feature type="transmembrane region" description="Helical" evidence="6">
    <location>
        <begin position="12"/>
        <end position="31"/>
    </location>
</feature>
<dbReference type="AlphaFoldDB" id="A0A0S2HVV1"/>
<gene>
    <name evidence="8" type="ORF">L21SP5_00511</name>
</gene>
<dbReference type="EMBL" id="CP013118">
    <property type="protein sequence ID" value="ALO14187.1"/>
    <property type="molecule type" value="Genomic_DNA"/>
</dbReference>
<accession>A0A0S2HVV1</accession>
<dbReference type="Pfam" id="PF00892">
    <property type="entry name" value="EamA"/>
    <property type="match status" value="2"/>
</dbReference>
<protein>
    <submittedName>
        <fullName evidence="8">Putative DMT superfamily transporter inner membrane protein</fullName>
    </submittedName>
</protein>
<sequence length="297" mass="33195">MKKTQNTKAQIAAFLTALFWGYSFTWTTQILEFFDPMSIIFMRLVIALSLMIPLMIALRMQEKVRLKDLGALALLGFFQPFLYFIFETYGVKLTTSTLSSVIISTIPLLVPVGAFLAFKEQLTVLNIAGIIISFSGVTLIVLERRLDFQGGYWGVVILFMAVITAIIYMILLRKLAGKHNVFTINIYQNIFGMIYFLPFFLKNGVPTLMEIDFSFSWVFPLVALAVFGSAAAFLLFTYAIGKIGATRAAAYNNLVPVVTAIAAYFKFAEDISFQKTAGIAIVIAGLFLVQRQKQLNN</sequence>